<dbReference type="Proteomes" id="UP000278398">
    <property type="component" value="Unassembled WGS sequence"/>
</dbReference>
<feature type="non-terminal residue" evidence="1">
    <location>
        <position position="288"/>
    </location>
</feature>
<gene>
    <name evidence="1" type="ORF">EJC49_03250</name>
</gene>
<reference evidence="1 2" key="1">
    <citation type="submission" date="2018-12" db="EMBL/GenBank/DDBJ databases">
        <title>Mesorhizobium carbonis sp. nov., isolated from coal mine water.</title>
        <authorList>
            <person name="Xin W."/>
            <person name="Xu Z."/>
            <person name="Xiang F."/>
            <person name="Zhang J."/>
            <person name="Xi L."/>
            <person name="Liu J."/>
        </authorList>
    </citation>
    <scope>NUCLEOTIDE SEQUENCE [LARGE SCALE GENOMIC DNA]</scope>
    <source>
        <strain evidence="1 2">B2.3</strain>
    </source>
</reference>
<proteinExistence type="predicted"/>
<evidence type="ECO:0000313" key="2">
    <source>
        <dbReference type="Proteomes" id="UP000278398"/>
    </source>
</evidence>
<keyword evidence="2" id="KW-1185">Reference proteome</keyword>
<dbReference type="AlphaFoldDB" id="A0A429Z2B8"/>
<accession>A0A429Z2B8</accession>
<comment type="caution">
    <text evidence="1">The sequence shown here is derived from an EMBL/GenBank/DDBJ whole genome shotgun (WGS) entry which is preliminary data.</text>
</comment>
<name>A0A429Z2B8_9HYPH</name>
<dbReference type="OrthoDB" id="6286374at2"/>
<sequence>MAWLSATLAFATTMLVFALFVSSIVEALHRVFGLRHQGMRLTLEALYENVIEQRVRAADPHSTLDAATFADIIMTNRPLAGGAARPAGRVGRLVRWLTRGGASTNIPTEIFTQRLVDSRMVEVAEALSDTFVQNVAQQYEAYGKEISEFFRARAQLLSLLVAFVLAFAFQVHPHALVTAYLGDPGLAERVIARIDSQGAWLQRIEQIAAGASPAAPAGDASAAPADGTAELRAALAELQKETGRVAEAAAALAKAGVPLGWSEVASCADAARWTQPCWPAGGAVMSWS</sequence>
<evidence type="ECO:0000313" key="1">
    <source>
        <dbReference type="EMBL" id="RST87855.1"/>
    </source>
</evidence>
<protein>
    <submittedName>
        <fullName evidence="1">Uncharacterized protein</fullName>
    </submittedName>
</protein>
<organism evidence="1 2">
    <name type="scientific">Aquibium carbonis</name>
    <dbReference type="NCBI Taxonomy" id="2495581"/>
    <lineage>
        <taxon>Bacteria</taxon>
        <taxon>Pseudomonadati</taxon>
        <taxon>Pseudomonadota</taxon>
        <taxon>Alphaproteobacteria</taxon>
        <taxon>Hyphomicrobiales</taxon>
        <taxon>Phyllobacteriaceae</taxon>
        <taxon>Aquibium</taxon>
    </lineage>
</organism>
<dbReference type="RefSeq" id="WP_126698032.1">
    <property type="nucleotide sequence ID" value="NZ_RWKW01000009.1"/>
</dbReference>
<dbReference type="EMBL" id="RWKW01000009">
    <property type="protein sequence ID" value="RST87855.1"/>
    <property type="molecule type" value="Genomic_DNA"/>
</dbReference>